<dbReference type="PANTHER" id="PTHR43297">
    <property type="entry name" value="OLIGOPEPTIDE TRANSPORT ATP-BINDING PROTEIN APPD"/>
    <property type="match status" value="1"/>
</dbReference>
<feature type="domain" description="ABC transporter" evidence="10">
    <location>
        <begin position="6"/>
        <end position="256"/>
    </location>
</feature>
<dbReference type="PANTHER" id="PTHR43297:SF14">
    <property type="entry name" value="ATPASE AAA-TYPE CORE DOMAIN-CONTAINING PROTEIN"/>
    <property type="match status" value="1"/>
</dbReference>
<keyword evidence="7 11" id="KW-0067">ATP-binding</keyword>
<dbReference type="InterPro" id="IPR017871">
    <property type="entry name" value="ABC_transporter-like_CS"/>
</dbReference>
<dbReference type="NCBIfam" id="TIGR01727">
    <property type="entry name" value="oligo_HPY"/>
    <property type="match status" value="1"/>
</dbReference>
<dbReference type="CDD" id="cd03257">
    <property type="entry name" value="ABC_NikE_OppD_transporters"/>
    <property type="match status" value="1"/>
</dbReference>
<evidence type="ECO:0000259" key="10">
    <source>
        <dbReference type="PROSITE" id="PS50893"/>
    </source>
</evidence>
<evidence type="ECO:0000313" key="11">
    <source>
        <dbReference type="EMBL" id="MFB5681019.1"/>
    </source>
</evidence>
<dbReference type="InterPro" id="IPR050388">
    <property type="entry name" value="ABC_Ni/Peptide_Import"/>
</dbReference>
<evidence type="ECO:0000256" key="6">
    <source>
        <dbReference type="ARBA" id="ARBA00022741"/>
    </source>
</evidence>
<dbReference type="Pfam" id="PF08352">
    <property type="entry name" value="oligo_HPY"/>
    <property type="match status" value="1"/>
</dbReference>
<keyword evidence="8" id="KW-1278">Translocase</keyword>
<keyword evidence="5" id="KW-0997">Cell inner membrane</keyword>
<dbReference type="SMART" id="SM00382">
    <property type="entry name" value="AAA"/>
    <property type="match status" value="1"/>
</dbReference>
<dbReference type="Pfam" id="PF00005">
    <property type="entry name" value="ABC_tran"/>
    <property type="match status" value="1"/>
</dbReference>
<evidence type="ECO:0000256" key="4">
    <source>
        <dbReference type="ARBA" id="ARBA00022475"/>
    </source>
</evidence>
<dbReference type="SUPFAM" id="SSF52540">
    <property type="entry name" value="P-loop containing nucleoside triphosphate hydrolases"/>
    <property type="match status" value="1"/>
</dbReference>
<dbReference type="PROSITE" id="PS00211">
    <property type="entry name" value="ABC_TRANSPORTER_1"/>
    <property type="match status" value="1"/>
</dbReference>
<keyword evidence="12" id="KW-1185">Reference proteome</keyword>
<evidence type="ECO:0000256" key="1">
    <source>
        <dbReference type="ARBA" id="ARBA00004202"/>
    </source>
</evidence>
<evidence type="ECO:0000256" key="2">
    <source>
        <dbReference type="ARBA" id="ARBA00005417"/>
    </source>
</evidence>
<reference evidence="11 12" key="1">
    <citation type="submission" date="2024-09" db="EMBL/GenBank/DDBJ databases">
        <authorList>
            <person name="Ruan L."/>
        </authorList>
    </citation>
    <scope>NUCLEOTIDE SEQUENCE [LARGE SCALE GENOMIC DNA]</scope>
    <source>
        <strain evidence="11 12">D33</strain>
    </source>
</reference>
<evidence type="ECO:0000256" key="8">
    <source>
        <dbReference type="ARBA" id="ARBA00022967"/>
    </source>
</evidence>
<dbReference type="RefSeq" id="WP_375524812.1">
    <property type="nucleotide sequence ID" value="NZ_JBHILM010000008.1"/>
</dbReference>
<dbReference type="InterPro" id="IPR003593">
    <property type="entry name" value="AAA+_ATPase"/>
</dbReference>
<gene>
    <name evidence="11" type="ORF">ACE3NQ_08860</name>
</gene>
<keyword evidence="9" id="KW-0472">Membrane</keyword>
<dbReference type="InterPro" id="IPR003439">
    <property type="entry name" value="ABC_transporter-like_ATP-bd"/>
</dbReference>
<dbReference type="InterPro" id="IPR013563">
    <property type="entry name" value="Oligopep_ABC_C"/>
</dbReference>
<evidence type="ECO:0000256" key="9">
    <source>
        <dbReference type="ARBA" id="ARBA00023136"/>
    </source>
</evidence>
<dbReference type="GO" id="GO:0005524">
    <property type="term" value="F:ATP binding"/>
    <property type="evidence" value="ECO:0007669"/>
    <property type="project" value="UniProtKB-KW"/>
</dbReference>
<dbReference type="Gene3D" id="3.40.50.300">
    <property type="entry name" value="P-loop containing nucleotide triphosphate hydrolases"/>
    <property type="match status" value="1"/>
</dbReference>
<sequence>MEKELLRISDLTTQFKTDQGVFPAVSELSLTVGRREIVCVVGESGSGKTVASLSVMQLIPSFASITSGEICFEGSDLLKQNKKKINEIRGGKIAMIFQDPMVALDPVFTCGSQIVEAILMHDRQPRKQAREKALDLLQRVGIAHPERVFDSYPHELSGGMCQRIMIAMALSCNPKLLIADEPTTALDVTVQAQILELLKQLRDEMDMSILLITHDLGVVAEVADRVAVMYAGKVMEEGDVRSVFKNPQHPYTQGLLRSIPHLDRKDGKLYSISGSVPSIASMPSGCRFHPRCPLANDLCRQQEPGLITSGAGTNVRCWKAEEQSKEGTVG</sequence>
<evidence type="ECO:0000256" key="3">
    <source>
        <dbReference type="ARBA" id="ARBA00022448"/>
    </source>
</evidence>
<keyword evidence="3" id="KW-0813">Transport</keyword>
<name>A0ABV5B6K7_9BACL</name>
<evidence type="ECO:0000256" key="7">
    <source>
        <dbReference type="ARBA" id="ARBA00022840"/>
    </source>
</evidence>
<evidence type="ECO:0000313" key="12">
    <source>
        <dbReference type="Proteomes" id="UP001580407"/>
    </source>
</evidence>
<keyword evidence="4" id="KW-1003">Cell membrane</keyword>
<dbReference type="EMBL" id="JBHILM010000008">
    <property type="protein sequence ID" value="MFB5681019.1"/>
    <property type="molecule type" value="Genomic_DNA"/>
</dbReference>
<protein>
    <submittedName>
        <fullName evidence="11">ABC transporter ATP-binding protein</fullName>
    </submittedName>
</protein>
<comment type="subcellular location">
    <subcellularLocation>
        <location evidence="1">Cell membrane</location>
        <topology evidence="1">Peripheral membrane protein</topology>
    </subcellularLocation>
</comment>
<accession>A0ABV5B6K7</accession>
<dbReference type="InterPro" id="IPR027417">
    <property type="entry name" value="P-loop_NTPase"/>
</dbReference>
<comment type="caution">
    <text evidence="11">The sequence shown here is derived from an EMBL/GenBank/DDBJ whole genome shotgun (WGS) entry which is preliminary data.</text>
</comment>
<keyword evidence="6" id="KW-0547">Nucleotide-binding</keyword>
<dbReference type="PROSITE" id="PS50893">
    <property type="entry name" value="ABC_TRANSPORTER_2"/>
    <property type="match status" value="1"/>
</dbReference>
<proteinExistence type="inferred from homology"/>
<organism evidence="11 12">
    <name type="scientific">Paenibacillus terreus</name>
    <dbReference type="NCBI Taxonomy" id="1387834"/>
    <lineage>
        <taxon>Bacteria</taxon>
        <taxon>Bacillati</taxon>
        <taxon>Bacillota</taxon>
        <taxon>Bacilli</taxon>
        <taxon>Bacillales</taxon>
        <taxon>Paenibacillaceae</taxon>
        <taxon>Paenibacillus</taxon>
    </lineage>
</organism>
<evidence type="ECO:0000256" key="5">
    <source>
        <dbReference type="ARBA" id="ARBA00022519"/>
    </source>
</evidence>
<dbReference type="Proteomes" id="UP001580407">
    <property type="component" value="Unassembled WGS sequence"/>
</dbReference>
<comment type="similarity">
    <text evidence="2">Belongs to the ABC transporter superfamily.</text>
</comment>